<dbReference type="Proteomes" id="UP000564378">
    <property type="component" value="Unassembled WGS sequence"/>
</dbReference>
<accession>A0A842HVC5</accession>
<name>A0A842HVC5_9SPHN</name>
<keyword evidence="1" id="KW-0472">Membrane</keyword>
<keyword evidence="1" id="KW-0812">Transmembrane</keyword>
<dbReference type="RefSeq" id="WP_185799674.1">
    <property type="nucleotide sequence ID" value="NZ_JACJVJ010000001.1"/>
</dbReference>
<keyword evidence="1" id="KW-1133">Transmembrane helix</keyword>
<dbReference type="AlphaFoldDB" id="A0A842HVC5"/>
<feature type="transmembrane region" description="Helical" evidence="1">
    <location>
        <begin position="48"/>
        <end position="68"/>
    </location>
</feature>
<keyword evidence="3" id="KW-1185">Reference proteome</keyword>
<protein>
    <recommendedName>
        <fullName evidence="4">DUF2065 domain-containing protein</fullName>
    </recommendedName>
</protein>
<feature type="transmembrane region" description="Helical" evidence="1">
    <location>
        <begin position="111"/>
        <end position="128"/>
    </location>
</feature>
<feature type="transmembrane region" description="Helical" evidence="1">
    <location>
        <begin position="6"/>
        <end position="28"/>
    </location>
</feature>
<evidence type="ECO:0000256" key="1">
    <source>
        <dbReference type="SAM" id="Phobius"/>
    </source>
</evidence>
<organism evidence="2 3">
    <name type="scientific">Parasphingopyxis marina</name>
    <dbReference type="NCBI Taxonomy" id="2761622"/>
    <lineage>
        <taxon>Bacteria</taxon>
        <taxon>Pseudomonadati</taxon>
        <taxon>Pseudomonadota</taxon>
        <taxon>Alphaproteobacteria</taxon>
        <taxon>Sphingomonadales</taxon>
        <taxon>Sphingomonadaceae</taxon>
        <taxon>Parasphingopyxis</taxon>
    </lineage>
</organism>
<dbReference type="EMBL" id="JACJVJ010000001">
    <property type="protein sequence ID" value="MBC2776387.1"/>
    <property type="molecule type" value="Genomic_DNA"/>
</dbReference>
<proteinExistence type="predicted"/>
<comment type="caution">
    <text evidence="2">The sequence shown here is derived from an EMBL/GenBank/DDBJ whole genome shotgun (WGS) entry which is preliminary data.</text>
</comment>
<evidence type="ECO:0000313" key="2">
    <source>
        <dbReference type="EMBL" id="MBC2776387.1"/>
    </source>
</evidence>
<evidence type="ECO:0000313" key="3">
    <source>
        <dbReference type="Proteomes" id="UP000564378"/>
    </source>
</evidence>
<feature type="transmembrane region" description="Helical" evidence="1">
    <location>
        <begin position="74"/>
        <end position="99"/>
    </location>
</feature>
<reference evidence="2 3" key="1">
    <citation type="submission" date="2020-08" db="EMBL/GenBank/DDBJ databases">
        <title>Draft genome sequence of Parasphingopyxis sp. GrpM-11.</title>
        <authorList>
            <person name="Oh J."/>
            <person name="Roh D.-H."/>
        </authorList>
    </citation>
    <scope>NUCLEOTIDE SEQUENCE [LARGE SCALE GENOMIC DNA]</scope>
    <source>
        <strain evidence="2 3">GrpM-11</strain>
    </source>
</reference>
<evidence type="ECO:0008006" key="4">
    <source>
        <dbReference type="Google" id="ProtNLM"/>
    </source>
</evidence>
<gene>
    <name evidence="2" type="ORF">H6P80_02015</name>
</gene>
<sequence>MADSLTLTGWLIMAMGLYSAAAGFGMAFSPERFQRMFADIEASPGINFITGLLVFSIGTAILLVHPSSARWPEILVAIMGWGALVEGLLFLAVPNVMWAIARPFLKANTRLWGIIALLLGIALVVFGWCEVRNSTVTLV</sequence>